<evidence type="ECO:0000256" key="2">
    <source>
        <dbReference type="ARBA" id="ARBA00022832"/>
    </source>
</evidence>
<evidence type="ECO:0000256" key="5">
    <source>
        <dbReference type="ARBA" id="ARBA00037410"/>
    </source>
</evidence>
<dbReference type="NCBIfam" id="NF006008">
    <property type="entry name" value="PRK08139.1"/>
    <property type="match status" value="1"/>
</dbReference>
<organism evidence="7 8">
    <name type="scientific">Methylobacterium pseudosasicola</name>
    <dbReference type="NCBI Taxonomy" id="582667"/>
    <lineage>
        <taxon>Bacteria</taxon>
        <taxon>Pseudomonadati</taxon>
        <taxon>Pseudomonadota</taxon>
        <taxon>Alphaproteobacteria</taxon>
        <taxon>Hyphomicrobiales</taxon>
        <taxon>Methylobacteriaceae</taxon>
        <taxon>Methylobacterium</taxon>
    </lineage>
</organism>
<dbReference type="PANTHER" id="PTHR43602:SF1">
    <property type="entry name" value="ENOYL-COA HYDRATASE DOMAIN-CONTAINING PROTEIN 3, MITOCHONDRIAL"/>
    <property type="match status" value="1"/>
</dbReference>
<sequence length="268" mass="28398">MSADLAAPGLADAPVLLRHDADGVATLTLNRPQARNALSMALMNALQDALDAIREDTSVRVVVLRGAGPAFCAGHDLKEMRADPSRAATEAVFRTCARLMLSLTRLPQPVIAEVHGIATAAGCQLVATCDLALCAAEARFATPGVQIGLFCSTPMVALSRAVSRKAALEMLLVGEPIDAREALRIGLVNRVVPAAELEGAVAAMAQKIAEKARRVLAIGKEAFGRQIEMGLEEAYGYAAEVMTRNMMMADAQEGIDAFIGKRPPRWEP</sequence>
<evidence type="ECO:0000256" key="4">
    <source>
        <dbReference type="ARBA" id="ARBA00023098"/>
    </source>
</evidence>
<evidence type="ECO:0000256" key="1">
    <source>
        <dbReference type="ARBA" id="ARBA00005254"/>
    </source>
</evidence>
<dbReference type="AlphaFoldDB" id="A0A1I4PJF6"/>
<comment type="function">
    <text evidence="5">May play a role in fatty acid biosynthesis and insulin sensitivity.</text>
</comment>
<name>A0A1I4PJF6_9HYPH</name>
<dbReference type="Gene3D" id="1.10.12.10">
    <property type="entry name" value="Lyase 2-enoyl-coa Hydratase, Chain A, domain 2"/>
    <property type="match status" value="1"/>
</dbReference>
<dbReference type="GO" id="GO:0016836">
    <property type="term" value="F:hydro-lyase activity"/>
    <property type="evidence" value="ECO:0007669"/>
    <property type="project" value="TreeGrafter"/>
</dbReference>
<dbReference type="InterPro" id="IPR029045">
    <property type="entry name" value="ClpP/crotonase-like_dom_sf"/>
</dbReference>
<evidence type="ECO:0000256" key="6">
    <source>
        <dbReference type="ARBA" id="ARBA00040545"/>
    </source>
</evidence>
<proteinExistence type="inferred from homology"/>
<evidence type="ECO:0000313" key="7">
    <source>
        <dbReference type="EMBL" id="SFM27981.1"/>
    </source>
</evidence>
<comment type="similarity">
    <text evidence="1">Belongs to the enoyl-CoA hydratase/isomerase family.</text>
</comment>
<dbReference type="RefSeq" id="WP_092043840.1">
    <property type="nucleotide sequence ID" value="NZ_FOTK01000025.1"/>
</dbReference>
<dbReference type="CDD" id="cd06558">
    <property type="entry name" value="crotonase-like"/>
    <property type="match status" value="1"/>
</dbReference>
<dbReference type="OrthoDB" id="9795613at2"/>
<keyword evidence="3" id="KW-0809">Transit peptide</keyword>
<dbReference type="Pfam" id="PF00378">
    <property type="entry name" value="ECH_1"/>
    <property type="match status" value="1"/>
</dbReference>
<protein>
    <recommendedName>
        <fullName evidence="6">Enoyl-CoA hydratase domain-containing protein 3, mitochondrial</fullName>
    </recommendedName>
</protein>
<dbReference type="Gene3D" id="3.90.226.10">
    <property type="entry name" value="2-enoyl-CoA Hydratase, Chain A, domain 1"/>
    <property type="match status" value="1"/>
</dbReference>
<dbReference type="InterPro" id="IPR014748">
    <property type="entry name" value="Enoyl-CoA_hydra_C"/>
</dbReference>
<dbReference type="Proteomes" id="UP000199048">
    <property type="component" value="Unassembled WGS sequence"/>
</dbReference>
<evidence type="ECO:0000313" key="8">
    <source>
        <dbReference type="Proteomes" id="UP000199048"/>
    </source>
</evidence>
<dbReference type="STRING" id="582667.SAMN05192568_102517"/>
<dbReference type="EMBL" id="FOTK01000025">
    <property type="protein sequence ID" value="SFM27981.1"/>
    <property type="molecule type" value="Genomic_DNA"/>
</dbReference>
<gene>
    <name evidence="7" type="ORF">SAMN05192568_102517</name>
</gene>
<dbReference type="GO" id="GO:0006631">
    <property type="term" value="P:fatty acid metabolic process"/>
    <property type="evidence" value="ECO:0007669"/>
    <property type="project" value="UniProtKB-KW"/>
</dbReference>
<keyword evidence="4" id="KW-0443">Lipid metabolism</keyword>
<dbReference type="InterPro" id="IPR052377">
    <property type="entry name" value="Mitochondrial_ECH-domain"/>
</dbReference>
<evidence type="ECO:0000256" key="3">
    <source>
        <dbReference type="ARBA" id="ARBA00022946"/>
    </source>
</evidence>
<accession>A0A1I4PJF6</accession>
<reference evidence="8" key="1">
    <citation type="submission" date="2016-10" db="EMBL/GenBank/DDBJ databases">
        <authorList>
            <person name="Varghese N."/>
            <person name="Submissions S."/>
        </authorList>
    </citation>
    <scope>NUCLEOTIDE SEQUENCE [LARGE SCALE GENOMIC DNA]</scope>
    <source>
        <strain evidence="8">BL36</strain>
    </source>
</reference>
<dbReference type="InterPro" id="IPR001753">
    <property type="entry name" value="Enoyl-CoA_hydra/iso"/>
</dbReference>
<dbReference type="PANTHER" id="PTHR43602">
    <property type="match status" value="1"/>
</dbReference>
<keyword evidence="8" id="KW-1185">Reference proteome</keyword>
<keyword evidence="2" id="KW-0276">Fatty acid metabolism</keyword>
<dbReference type="SUPFAM" id="SSF52096">
    <property type="entry name" value="ClpP/crotonase"/>
    <property type="match status" value="1"/>
</dbReference>